<dbReference type="PANTHER" id="PTHR18968:SF166">
    <property type="entry name" value="2-HYDROXYACYL-COA LYASE 2"/>
    <property type="match status" value="1"/>
</dbReference>
<dbReference type="GO" id="GO:0009099">
    <property type="term" value="P:L-valine biosynthetic process"/>
    <property type="evidence" value="ECO:0007669"/>
    <property type="project" value="TreeGrafter"/>
</dbReference>
<dbReference type="InterPro" id="IPR011766">
    <property type="entry name" value="TPP_enzyme_TPP-bd"/>
</dbReference>
<proteinExistence type="inferred from homology"/>
<dbReference type="GO" id="GO:0005948">
    <property type="term" value="C:acetolactate synthase complex"/>
    <property type="evidence" value="ECO:0007669"/>
    <property type="project" value="TreeGrafter"/>
</dbReference>
<evidence type="ECO:0000259" key="10">
    <source>
        <dbReference type="Pfam" id="PF02776"/>
    </source>
</evidence>
<dbReference type="CDD" id="cd07035">
    <property type="entry name" value="TPP_PYR_POX_like"/>
    <property type="match status" value="1"/>
</dbReference>
<dbReference type="SUPFAM" id="SSF52467">
    <property type="entry name" value="DHS-like NAD/FAD-binding domain"/>
    <property type="match status" value="1"/>
</dbReference>
<dbReference type="Pfam" id="PF00205">
    <property type="entry name" value="TPP_enzyme_M"/>
    <property type="match status" value="1"/>
</dbReference>
<evidence type="ECO:0000256" key="7">
    <source>
        <dbReference type="SAM" id="MobiDB-lite"/>
    </source>
</evidence>
<feature type="domain" description="Thiamine pyrophosphate enzyme central" evidence="8">
    <location>
        <begin position="267"/>
        <end position="402"/>
    </location>
</feature>
<evidence type="ECO:0000256" key="4">
    <source>
        <dbReference type="ARBA" id="ARBA00022723"/>
    </source>
</evidence>
<evidence type="ECO:0000256" key="6">
    <source>
        <dbReference type="RuleBase" id="RU362132"/>
    </source>
</evidence>
<dbReference type="InterPro" id="IPR029061">
    <property type="entry name" value="THDP-binding"/>
</dbReference>
<keyword evidence="5 6" id="KW-0786">Thiamine pyrophosphate</keyword>
<comment type="similarity">
    <text evidence="3 6">Belongs to the TPP enzyme family.</text>
</comment>
<evidence type="ECO:0000259" key="9">
    <source>
        <dbReference type="Pfam" id="PF02775"/>
    </source>
</evidence>
<feature type="region of interest" description="Disordered" evidence="7">
    <location>
        <begin position="44"/>
        <end position="77"/>
    </location>
</feature>
<dbReference type="Gene3D" id="3.40.50.970">
    <property type="match status" value="2"/>
</dbReference>
<dbReference type="InterPro" id="IPR045229">
    <property type="entry name" value="TPP_enz"/>
</dbReference>
<dbReference type="AlphaFoldDB" id="A0A372GGT9"/>
<sequence length="629" mass="66697">MARRRRAGALPHLRRRRIRPTVGARSRARGPRRARGLDLRGPCSRRLRRGTRRGRPCGRGRDEGAARRVGGGVLRPNRARNGGNVVAEALERHGVRYVFGQDSPEWLYEAINPERIRAITMRDERSAGFAADAVARLTGRPAVACGIHGPGALNLTTALLEARAACSPLVALVSGIETDVHGTGAFQEVDQVAVARPLVKWATRVERADRIEETVDRVLRIAVSGRAGPVLVELPNDVMEQPQTAPSTTSPKAASPARPVRGASGLADVAGLLAGATRPVILAGGGARSATDIVALAERLAAPVAVTAMGRGAFPETHALFAGVAGFMSDRDDGSGAVANGVLARADVLLVLGSALDGVTTDGGRLPGPDAKIVRVDLDPDVFARGARRELPIHADVESAVAGLLAELDGPTRGAPAENLADAWAAVRAAQARRAADEESPIHPARLYSALQRSLAPDDVVVCDAAYSSVWALSYLHQGRHFERIAYGRAAGTLGFGLPGAIGAAAAFPDRRVVALVGDGGLGFGWGELETLARERLRVVCIVLNNGCYAYQKLWHDLNEGTSRWLDFADVRHDRLAEAVGIAGLRVEAAGDLDAALHKALTLGGPCVVDVRIRPDELPPFNFERHRRR</sequence>
<name>A0A372GGT9_9ACTN</name>
<feature type="domain" description="Thiamine pyrophosphate enzyme TPP-binding" evidence="9">
    <location>
        <begin position="467"/>
        <end position="611"/>
    </location>
</feature>
<dbReference type="GO" id="GO:0050660">
    <property type="term" value="F:flavin adenine dinucleotide binding"/>
    <property type="evidence" value="ECO:0007669"/>
    <property type="project" value="TreeGrafter"/>
</dbReference>
<keyword evidence="12" id="KW-1185">Reference proteome</keyword>
<protein>
    <submittedName>
        <fullName evidence="11">Thiamine pyrophosphate-binding protein</fullName>
    </submittedName>
</protein>
<evidence type="ECO:0000256" key="1">
    <source>
        <dbReference type="ARBA" id="ARBA00001946"/>
    </source>
</evidence>
<feature type="region of interest" description="Disordered" evidence="7">
    <location>
        <begin position="236"/>
        <end position="260"/>
    </location>
</feature>
<dbReference type="FunFam" id="3.40.50.970:FF:000007">
    <property type="entry name" value="Acetolactate synthase"/>
    <property type="match status" value="1"/>
</dbReference>
<comment type="cofactor">
    <cofactor evidence="2">
        <name>thiamine diphosphate</name>
        <dbReference type="ChEBI" id="CHEBI:58937"/>
    </cofactor>
</comment>
<keyword evidence="4" id="KW-0479">Metal-binding</keyword>
<dbReference type="Gene3D" id="3.40.50.1220">
    <property type="entry name" value="TPP-binding domain"/>
    <property type="match status" value="1"/>
</dbReference>
<feature type="domain" description="Thiamine pyrophosphate enzyme N-terminal TPP-binding" evidence="10">
    <location>
        <begin position="81"/>
        <end position="193"/>
    </location>
</feature>
<evidence type="ECO:0000256" key="5">
    <source>
        <dbReference type="ARBA" id="ARBA00023052"/>
    </source>
</evidence>
<feature type="compositionally biased region" description="Basic residues" evidence="7">
    <location>
        <begin position="44"/>
        <end position="58"/>
    </location>
</feature>
<comment type="cofactor">
    <cofactor evidence="1">
        <name>Mg(2+)</name>
        <dbReference type="ChEBI" id="CHEBI:18420"/>
    </cofactor>
</comment>
<comment type="caution">
    <text evidence="11">The sequence shown here is derived from an EMBL/GenBank/DDBJ whole genome shotgun (WGS) entry which is preliminary data.</text>
</comment>
<evidence type="ECO:0000256" key="2">
    <source>
        <dbReference type="ARBA" id="ARBA00001964"/>
    </source>
</evidence>
<accession>A0A372GGT9</accession>
<dbReference type="GO" id="GO:0003984">
    <property type="term" value="F:acetolactate synthase activity"/>
    <property type="evidence" value="ECO:0007669"/>
    <property type="project" value="TreeGrafter"/>
</dbReference>
<dbReference type="InterPro" id="IPR029035">
    <property type="entry name" value="DHS-like_NAD/FAD-binding_dom"/>
</dbReference>
<evidence type="ECO:0000256" key="3">
    <source>
        <dbReference type="ARBA" id="ARBA00007812"/>
    </source>
</evidence>
<dbReference type="PANTHER" id="PTHR18968">
    <property type="entry name" value="THIAMINE PYROPHOSPHATE ENZYMES"/>
    <property type="match status" value="1"/>
</dbReference>
<evidence type="ECO:0000259" key="8">
    <source>
        <dbReference type="Pfam" id="PF00205"/>
    </source>
</evidence>
<feature type="compositionally biased region" description="Polar residues" evidence="7">
    <location>
        <begin position="241"/>
        <end position="252"/>
    </location>
</feature>
<reference evidence="11 12" key="1">
    <citation type="submission" date="2018-08" db="EMBL/GenBank/DDBJ databases">
        <title>Actinomadura spongicola sp. nov., isolated from marine sponge Leucetta chagosensis.</title>
        <authorList>
            <person name="Li L."/>
            <person name="Lin H.W."/>
        </authorList>
    </citation>
    <scope>NUCLEOTIDE SEQUENCE [LARGE SCALE GENOMIC DNA]</scope>
    <source>
        <strain evidence="11 12">LHW52907</strain>
    </source>
</reference>
<dbReference type="EMBL" id="QVNQ01000005">
    <property type="protein sequence ID" value="RFS84293.1"/>
    <property type="molecule type" value="Genomic_DNA"/>
</dbReference>
<evidence type="ECO:0000313" key="11">
    <source>
        <dbReference type="EMBL" id="RFS84293.1"/>
    </source>
</evidence>
<dbReference type="PROSITE" id="PS00187">
    <property type="entry name" value="TPP_ENZYMES"/>
    <property type="match status" value="1"/>
</dbReference>
<gene>
    <name evidence="11" type="ORF">D0T12_19425</name>
</gene>
<dbReference type="GO" id="GO:0030976">
    <property type="term" value="F:thiamine pyrophosphate binding"/>
    <property type="evidence" value="ECO:0007669"/>
    <property type="project" value="InterPro"/>
</dbReference>
<dbReference type="GO" id="GO:0009097">
    <property type="term" value="P:isoleucine biosynthetic process"/>
    <property type="evidence" value="ECO:0007669"/>
    <property type="project" value="TreeGrafter"/>
</dbReference>
<dbReference type="InterPro" id="IPR012001">
    <property type="entry name" value="Thiamin_PyroP_enz_TPP-bd_dom"/>
</dbReference>
<dbReference type="Pfam" id="PF02776">
    <property type="entry name" value="TPP_enzyme_N"/>
    <property type="match status" value="1"/>
</dbReference>
<dbReference type="InterPro" id="IPR012000">
    <property type="entry name" value="Thiamin_PyroP_enz_cen_dom"/>
</dbReference>
<dbReference type="GO" id="GO:0000287">
    <property type="term" value="F:magnesium ion binding"/>
    <property type="evidence" value="ECO:0007669"/>
    <property type="project" value="InterPro"/>
</dbReference>
<dbReference type="SUPFAM" id="SSF52518">
    <property type="entry name" value="Thiamin diphosphate-binding fold (THDP-binding)"/>
    <property type="match status" value="2"/>
</dbReference>
<evidence type="ECO:0000313" key="12">
    <source>
        <dbReference type="Proteomes" id="UP000262882"/>
    </source>
</evidence>
<dbReference type="InterPro" id="IPR000399">
    <property type="entry name" value="TPP-bd_CS"/>
</dbReference>
<organism evidence="11 12">
    <name type="scientific">Actinomadura spongiicola</name>
    <dbReference type="NCBI Taxonomy" id="2303421"/>
    <lineage>
        <taxon>Bacteria</taxon>
        <taxon>Bacillati</taxon>
        <taxon>Actinomycetota</taxon>
        <taxon>Actinomycetes</taxon>
        <taxon>Streptosporangiales</taxon>
        <taxon>Thermomonosporaceae</taxon>
        <taxon>Actinomadura</taxon>
    </lineage>
</organism>
<dbReference type="Pfam" id="PF02775">
    <property type="entry name" value="TPP_enzyme_C"/>
    <property type="match status" value="1"/>
</dbReference>
<dbReference type="Proteomes" id="UP000262882">
    <property type="component" value="Unassembled WGS sequence"/>
</dbReference>